<dbReference type="RefSeq" id="WP_034888866.1">
    <property type="nucleotide sequence ID" value="NZ_JRUQ01000018.1"/>
</dbReference>
<dbReference type="eggNOG" id="ENOG5033CXG">
    <property type="taxonomic scope" value="Bacteria"/>
</dbReference>
<organism evidence="1 2">
    <name type="scientific">Erwinia typographi</name>
    <dbReference type="NCBI Taxonomy" id="371042"/>
    <lineage>
        <taxon>Bacteria</taxon>
        <taxon>Pseudomonadati</taxon>
        <taxon>Pseudomonadota</taxon>
        <taxon>Gammaproteobacteria</taxon>
        <taxon>Enterobacterales</taxon>
        <taxon>Erwiniaceae</taxon>
        <taxon>Erwinia</taxon>
    </lineage>
</organism>
<dbReference type="OrthoDB" id="6555722at2"/>
<accession>A0A0A3Z8V1</accession>
<dbReference type="Proteomes" id="UP000030351">
    <property type="component" value="Unassembled WGS sequence"/>
</dbReference>
<comment type="caution">
    <text evidence="1">The sequence shown here is derived from an EMBL/GenBank/DDBJ whole genome shotgun (WGS) entry which is preliminary data.</text>
</comment>
<evidence type="ECO:0000313" key="1">
    <source>
        <dbReference type="EMBL" id="KGT95300.1"/>
    </source>
</evidence>
<reference evidence="1 2" key="1">
    <citation type="submission" date="2014-10" db="EMBL/GenBank/DDBJ databases">
        <title>Genome sequence of Erwinia typographi M043b.</title>
        <authorList>
            <person name="Chan K.-G."/>
            <person name="Tan W.-S."/>
        </authorList>
    </citation>
    <scope>NUCLEOTIDE SEQUENCE [LARGE SCALE GENOMIC DNA]</scope>
    <source>
        <strain evidence="1 2">M043b</strain>
    </source>
</reference>
<evidence type="ECO:0000313" key="2">
    <source>
        <dbReference type="Proteomes" id="UP000030351"/>
    </source>
</evidence>
<name>A0A0A3Z8V1_9GAMM</name>
<dbReference type="STRING" id="371042.NG99_04580"/>
<proteinExistence type="predicted"/>
<keyword evidence="2" id="KW-1185">Reference proteome</keyword>
<dbReference type="AlphaFoldDB" id="A0A0A3Z8V1"/>
<protein>
    <recommendedName>
        <fullName evidence="3">Mu-like prophage FluMu gp41 family protein</fullName>
    </recommendedName>
</protein>
<gene>
    <name evidence="1" type="ORF">NG99_04580</name>
</gene>
<sequence length="130" mass="13773">MTGSTKTLSGQLEIGVEFDGKLHRDFTLRLPTVGDEIDVAEDESVPESGFRVAIFARCLTALGSIPAKQLSYKLLRDELDSGDFGILIKAAEELKKKRKSANVCDITSAVPVSGSDATGSVKPTSSASVL</sequence>
<evidence type="ECO:0008006" key="3">
    <source>
        <dbReference type="Google" id="ProtNLM"/>
    </source>
</evidence>
<dbReference type="EMBL" id="JRUQ01000018">
    <property type="protein sequence ID" value="KGT95300.1"/>
    <property type="molecule type" value="Genomic_DNA"/>
</dbReference>